<evidence type="ECO:0000256" key="2">
    <source>
        <dbReference type="ARBA" id="ARBA00023054"/>
    </source>
</evidence>
<keyword evidence="6" id="KW-1185">Reference proteome</keyword>
<comment type="similarity">
    <text evidence="1">Belongs to the OPA3 family.</text>
</comment>
<dbReference type="InterPro" id="IPR010754">
    <property type="entry name" value="OPA3-like"/>
</dbReference>
<feature type="region of interest" description="Disordered" evidence="4">
    <location>
        <begin position="106"/>
        <end position="131"/>
    </location>
</feature>
<comment type="caution">
    <text evidence="5">The sequence shown here is derived from an EMBL/GenBank/DDBJ whole genome shotgun (WGS) entry which is preliminary data.</text>
</comment>
<evidence type="ECO:0000256" key="4">
    <source>
        <dbReference type="SAM" id="MobiDB-lite"/>
    </source>
</evidence>
<evidence type="ECO:0000313" key="6">
    <source>
        <dbReference type="Proteomes" id="UP001215712"/>
    </source>
</evidence>
<reference evidence="5" key="2">
    <citation type="submission" date="2023-01" db="EMBL/GenBank/DDBJ databases">
        <authorList>
            <person name="Petersen C."/>
        </authorList>
    </citation>
    <scope>NUCLEOTIDE SEQUENCE</scope>
    <source>
        <strain evidence="5">IBT 17514</strain>
    </source>
</reference>
<evidence type="ECO:0000256" key="3">
    <source>
        <dbReference type="SAM" id="Coils"/>
    </source>
</evidence>
<keyword evidence="2 3" id="KW-0175">Coiled coil</keyword>
<feature type="region of interest" description="Disordered" evidence="4">
    <location>
        <begin position="282"/>
        <end position="324"/>
    </location>
</feature>
<evidence type="ECO:0000256" key="1">
    <source>
        <dbReference type="ARBA" id="ARBA00007584"/>
    </source>
</evidence>
<gene>
    <name evidence="5" type="ORF">N7493_006840</name>
</gene>
<evidence type="ECO:0008006" key="7">
    <source>
        <dbReference type="Google" id="ProtNLM"/>
    </source>
</evidence>
<accession>A0AAD6HJE8</accession>
<evidence type="ECO:0000313" key="5">
    <source>
        <dbReference type="EMBL" id="KAJ5719962.1"/>
    </source>
</evidence>
<dbReference type="GO" id="GO:0005739">
    <property type="term" value="C:mitochondrion"/>
    <property type="evidence" value="ECO:0007669"/>
    <property type="project" value="TreeGrafter"/>
</dbReference>
<proteinExistence type="inferred from homology"/>
<dbReference type="GO" id="GO:0019216">
    <property type="term" value="P:regulation of lipid metabolic process"/>
    <property type="evidence" value="ECO:0007669"/>
    <property type="project" value="TreeGrafter"/>
</dbReference>
<dbReference type="PANTHER" id="PTHR12499:SF0">
    <property type="entry name" value="OPTIC ATROPHY 3 PROTEIN"/>
    <property type="match status" value="1"/>
</dbReference>
<dbReference type="AlphaFoldDB" id="A0AAD6HJE8"/>
<feature type="coiled-coil region" evidence="3">
    <location>
        <begin position="194"/>
        <end position="235"/>
    </location>
</feature>
<protein>
    <recommendedName>
        <fullName evidence="7">OPA3 domain protein</fullName>
    </recommendedName>
</protein>
<dbReference type="PANTHER" id="PTHR12499">
    <property type="entry name" value="OPTIC ATROPHY 3 PROTEIN OPA3"/>
    <property type="match status" value="1"/>
</dbReference>
<reference evidence="5" key="1">
    <citation type="journal article" date="2023" name="IMA Fungus">
        <title>Comparative genomic study of the Penicillium genus elucidates a diverse pangenome and 15 lateral gene transfer events.</title>
        <authorList>
            <person name="Petersen C."/>
            <person name="Sorensen T."/>
            <person name="Nielsen M.R."/>
            <person name="Sondergaard T.E."/>
            <person name="Sorensen J.L."/>
            <person name="Fitzpatrick D.A."/>
            <person name="Frisvad J.C."/>
            <person name="Nielsen K.L."/>
        </authorList>
    </citation>
    <scope>NUCLEOTIDE SEQUENCE</scope>
    <source>
        <strain evidence="5">IBT 17514</strain>
    </source>
</reference>
<organism evidence="5 6">
    <name type="scientific">Penicillium malachiteum</name>
    <dbReference type="NCBI Taxonomy" id="1324776"/>
    <lineage>
        <taxon>Eukaryota</taxon>
        <taxon>Fungi</taxon>
        <taxon>Dikarya</taxon>
        <taxon>Ascomycota</taxon>
        <taxon>Pezizomycotina</taxon>
        <taxon>Eurotiomycetes</taxon>
        <taxon>Eurotiomycetidae</taxon>
        <taxon>Eurotiales</taxon>
        <taxon>Aspergillaceae</taxon>
        <taxon>Penicillium</taxon>
    </lineage>
</organism>
<dbReference type="Proteomes" id="UP001215712">
    <property type="component" value="Unassembled WGS sequence"/>
</dbReference>
<feature type="compositionally biased region" description="Polar residues" evidence="4">
    <location>
        <begin position="313"/>
        <end position="324"/>
    </location>
</feature>
<dbReference type="EMBL" id="JAQJAN010000009">
    <property type="protein sequence ID" value="KAJ5719962.1"/>
    <property type="molecule type" value="Genomic_DNA"/>
</dbReference>
<dbReference type="Pfam" id="PF07047">
    <property type="entry name" value="OPA3"/>
    <property type="match status" value="1"/>
</dbReference>
<feature type="compositionally biased region" description="Polar residues" evidence="4">
    <location>
        <begin position="282"/>
        <end position="302"/>
    </location>
</feature>
<name>A0AAD6HJE8_9EURO</name>
<sequence>MEHPWNVLWGPGTRPNVTDSRSQKLELKSNLPQACLDPGQKLGNMSLTLKLSSLAIKTLSKPIANQLKAQAREHERFRHICVSMAQALHRFDMRLRLGTIRDTTASQRQAAAEAEAKKHVPTSPTAKTESETKAEEHALAKAKAAAEEAAKPRPYRIRPLTESKAIESGANFISETFLFLVAGGLIVFESWRSRRKESTRREGVEDRLAELEQSEKTAREALVALEKELLTLQAKHGEKSKLSHRILPRAVWEEDSDVKEIEAPTSWWSSITSYFSAGQATSTLESSSQPITQPIPASSSQAKDMPTLPAKQLATSEQKQTSQS</sequence>